<protein>
    <submittedName>
        <fullName evidence="3">Uncharacterized protein</fullName>
    </submittedName>
</protein>
<gene>
    <name evidence="2" type="ORF">BC008_27495</name>
    <name evidence="3" type="ORF">BC008_28685</name>
</gene>
<evidence type="ECO:0000313" key="4">
    <source>
        <dbReference type="Proteomes" id="UP000053372"/>
    </source>
</evidence>
<evidence type="ECO:0000313" key="3">
    <source>
        <dbReference type="EMBL" id="KST67173.1"/>
    </source>
</evidence>
<dbReference type="Proteomes" id="UP000053372">
    <property type="component" value="Unassembled WGS sequence"/>
</dbReference>
<organism evidence="3 4">
    <name type="scientific">Mastigocoleus testarum BC008</name>
    <dbReference type="NCBI Taxonomy" id="371196"/>
    <lineage>
        <taxon>Bacteria</taxon>
        <taxon>Bacillati</taxon>
        <taxon>Cyanobacteriota</taxon>
        <taxon>Cyanophyceae</taxon>
        <taxon>Nostocales</taxon>
        <taxon>Hapalosiphonaceae</taxon>
        <taxon>Mastigocoleus</taxon>
    </lineage>
</organism>
<sequence>METLDSKDIFPVPPDWVFFSQNSLTKALCRSEELEVRSQELEVRSQESGVRSQKSGVRSQELEPLGLKPQK</sequence>
<dbReference type="AlphaFoldDB" id="A0A0V7ZR96"/>
<accession>A0A0V7ZR96</accession>
<dbReference type="RefSeq" id="WP_058183729.1">
    <property type="nucleotide sequence ID" value="NZ_LMTZ01000090.1"/>
</dbReference>
<dbReference type="EMBL" id="LMTZ01000092">
    <property type="protein sequence ID" value="KST66938.1"/>
    <property type="molecule type" value="Genomic_DNA"/>
</dbReference>
<evidence type="ECO:0000313" key="2">
    <source>
        <dbReference type="EMBL" id="KST66938.1"/>
    </source>
</evidence>
<comment type="caution">
    <text evidence="3">The sequence shown here is derived from an EMBL/GenBank/DDBJ whole genome shotgun (WGS) entry which is preliminary data.</text>
</comment>
<name>A0A0V7ZR96_9CYAN</name>
<dbReference type="EMBL" id="LMTZ01000090">
    <property type="protein sequence ID" value="KST67173.1"/>
    <property type="molecule type" value="Genomic_DNA"/>
</dbReference>
<feature type="compositionally biased region" description="Polar residues" evidence="1">
    <location>
        <begin position="46"/>
        <end position="58"/>
    </location>
</feature>
<feature type="region of interest" description="Disordered" evidence="1">
    <location>
        <begin position="40"/>
        <end position="71"/>
    </location>
</feature>
<proteinExistence type="predicted"/>
<keyword evidence="4" id="KW-1185">Reference proteome</keyword>
<reference evidence="3 4" key="1">
    <citation type="journal article" date="2015" name="Genome Announc.">
        <title>Draft Genome of the Euendolithic (true boring) Cyanobacterium Mastigocoleus testarum strain BC008.</title>
        <authorList>
            <person name="Guida B.S."/>
            <person name="Garcia-Pichel F."/>
        </authorList>
    </citation>
    <scope>NUCLEOTIDE SEQUENCE [LARGE SCALE GENOMIC DNA]</scope>
    <source>
        <strain evidence="3 4">BC008</strain>
    </source>
</reference>
<evidence type="ECO:0000256" key="1">
    <source>
        <dbReference type="SAM" id="MobiDB-lite"/>
    </source>
</evidence>